<feature type="transmembrane region" description="Helical" evidence="2">
    <location>
        <begin position="24"/>
        <end position="44"/>
    </location>
</feature>
<evidence type="ECO:0000256" key="1">
    <source>
        <dbReference type="SAM" id="MobiDB-lite"/>
    </source>
</evidence>
<dbReference type="KEGG" id="phm:PSMK_22800"/>
<name>I0IGQ1_PHYMF</name>
<organism evidence="3 4">
    <name type="scientific">Phycisphaera mikurensis (strain NBRC 102666 / KCTC 22515 / FYK2301M01)</name>
    <dbReference type="NCBI Taxonomy" id="1142394"/>
    <lineage>
        <taxon>Bacteria</taxon>
        <taxon>Pseudomonadati</taxon>
        <taxon>Planctomycetota</taxon>
        <taxon>Phycisphaerae</taxon>
        <taxon>Phycisphaerales</taxon>
        <taxon>Phycisphaeraceae</taxon>
        <taxon>Phycisphaera</taxon>
    </lineage>
</organism>
<evidence type="ECO:0000313" key="4">
    <source>
        <dbReference type="Proteomes" id="UP000007881"/>
    </source>
</evidence>
<dbReference type="AlphaFoldDB" id="I0IGQ1"/>
<keyword evidence="2" id="KW-0472">Membrane</keyword>
<dbReference type="STRING" id="1142394.PSMK_22800"/>
<evidence type="ECO:0000313" key="3">
    <source>
        <dbReference type="EMBL" id="BAM04439.1"/>
    </source>
</evidence>
<gene>
    <name evidence="3" type="ordered locus">PSMK_22800</name>
</gene>
<dbReference type="RefSeq" id="WP_014437654.1">
    <property type="nucleotide sequence ID" value="NC_017080.1"/>
</dbReference>
<keyword evidence="4" id="KW-1185">Reference proteome</keyword>
<dbReference type="EMBL" id="AP012338">
    <property type="protein sequence ID" value="BAM04439.1"/>
    <property type="molecule type" value="Genomic_DNA"/>
</dbReference>
<evidence type="ECO:0000256" key="2">
    <source>
        <dbReference type="SAM" id="Phobius"/>
    </source>
</evidence>
<sequence length="121" mass="11845">MTPAARDLAAAPRPPRSPTIRPRLFATSFGLLCFAAALLAGTIAGNASSAVLGRGLVVLLAAYAAGRMLEAAAALALAEGPDADAPSDAGDAAEGPETLPLSAALSPSDEAPPVAATRRAA</sequence>
<reference evidence="3 4" key="1">
    <citation type="submission" date="2012-02" db="EMBL/GenBank/DDBJ databases">
        <title>Complete genome sequence of Phycisphaera mikurensis NBRC 102666.</title>
        <authorList>
            <person name="Ankai A."/>
            <person name="Hosoyama A."/>
            <person name="Terui Y."/>
            <person name="Sekine M."/>
            <person name="Fukai R."/>
            <person name="Kato Y."/>
            <person name="Nakamura S."/>
            <person name="Yamada-Narita S."/>
            <person name="Kawakoshi A."/>
            <person name="Fukunaga Y."/>
            <person name="Yamazaki S."/>
            <person name="Fujita N."/>
        </authorList>
    </citation>
    <scope>NUCLEOTIDE SEQUENCE [LARGE SCALE GENOMIC DNA]</scope>
    <source>
        <strain evidence="4">NBRC 102666 / KCTC 22515 / FYK2301M01</strain>
    </source>
</reference>
<feature type="compositionally biased region" description="Low complexity" evidence="1">
    <location>
        <begin position="80"/>
        <end position="96"/>
    </location>
</feature>
<keyword evidence="2" id="KW-0812">Transmembrane</keyword>
<protein>
    <submittedName>
        <fullName evidence="3">Uncharacterized protein</fullName>
    </submittedName>
</protein>
<accession>I0IGQ1</accession>
<feature type="region of interest" description="Disordered" evidence="1">
    <location>
        <begin position="80"/>
        <end position="121"/>
    </location>
</feature>
<dbReference type="Proteomes" id="UP000007881">
    <property type="component" value="Chromosome"/>
</dbReference>
<proteinExistence type="predicted"/>
<keyword evidence="2" id="KW-1133">Transmembrane helix</keyword>
<dbReference type="HOGENOM" id="CLU_2035839_0_0_0"/>